<evidence type="ECO:0000256" key="3">
    <source>
        <dbReference type="ARBA" id="ARBA00022692"/>
    </source>
</evidence>
<sequence>MSMAFPVALCVIVLSLYFSAGNAKTFVSVECEAKKVGQLGKHTMLQCLVHYTVEDVHIMIVTWKKEEVDKPVLAYNPMDGTTPDTAKEPGYQFAVESWNSSNTNVSLLITDTELAHAGRYTCTVITDSGISTGSTNLKVTAKYNTPTIQRTGSAGENGIECRSDGGYPQGQLRWFVDKMPWQQVIETDVKKSQSGTYNLSSKLILLKGSTISKYTCVVFNASGEKENEATFEILDTDVQSQGSEPKQSHAAVVAPLVVIGSLIVGLLLVLFLRRRSRREYMTHEILSLKRSSTKTPTLTILTISDWTWTSPILAFTVYYSRHTG</sequence>
<reference evidence="14" key="2">
    <citation type="submission" date="2025-08" db="UniProtKB">
        <authorList>
            <consortium name="Ensembl"/>
        </authorList>
    </citation>
    <scope>IDENTIFICATION</scope>
</reference>
<dbReference type="InterPro" id="IPR013783">
    <property type="entry name" value="Ig-like_fold"/>
</dbReference>
<dbReference type="Proteomes" id="UP000472271">
    <property type="component" value="Chromosome 1"/>
</dbReference>
<dbReference type="GO" id="GO:0042102">
    <property type="term" value="P:positive regulation of T cell proliferation"/>
    <property type="evidence" value="ECO:0007669"/>
    <property type="project" value="TreeGrafter"/>
</dbReference>
<evidence type="ECO:0000256" key="4">
    <source>
        <dbReference type="ARBA" id="ARBA00022729"/>
    </source>
</evidence>
<reference evidence="14" key="1">
    <citation type="submission" date="2019-06" db="EMBL/GenBank/DDBJ databases">
        <authorList>
            <consortium name="Wellcome Sanger Institute Data Sharing"/>
        </authorList>
    </citation>
    <scope>NUCLEOTIDE SEQUENCE [LARGE SCALE GENOMIC DNA]</scope>
</reference>
<dbReference type="Pfam" id="PF07686">
    <property type="entry name" value="V-set"/>
    <property type="match status" value="1"/>
</dbReference>
<dbReference type="SUPFAM" id="SSF48726">
    <property type="entry name" value="Immunoglobulin"/>
    <property type="match status" value="2"/>
</dbReference>
<keyword evidence="3 11" id="KW-0812">Transmembrane</keyword>
<dbReference type="GO" id="GO:0071222">
    <property type="term" value="P:cellular response to lipopolysaccharide"/>
    <property type="evidence" value="ECO:0007669"/>
    <property type="project" value="TreeGrafter"/>
</dbReference>
<feature type="transmembrane region" description="Helical" evidence="11">
    <location>
        <begin position="250"/>
        <end position="272"/>
    </location>
</feature>
<dbReference type="Gene3D" id="2.60.40.10">
    <property type="entry name" value="Immunoglobulins"/>
    <property type="match status" value="2"/>
</dbReference>
<dbReference type="GO" id="GO:0006955">
    <property type="term" value="P:immune response"/>
    <property type="evidence" value="ECO:0007669"/>
    <property type="project" value="TreeGrafter"/>
</dbReference>
<comment type="subcellular location">
    <subcellularLocation>
        <location evidence="1">Cell membrane</location>
        <topology evidence="1">Single-pass type I membrane protein</topology>
    </subcellularLocation>
</comment>
<feature type="domain" description="Ig-like" evidence="13">
    <location>
        <begin position="40"/>
        <end position="140"/>
    </location>
</feature>
<evidence type="ECO:0000256" key="11">
    <source>
        <dbReference type="SAM" id="Phobius"/>
    </source>
</evidence>
<keyword evidence="5 11" id="KW-1133">Transmembrane helix</keyword>
<protein>
    <recommendedName>
        <fullName evidence="13">Ig-like domain-containing protein</fullName>
    </recommendedName>
</protein>
<evidence type="ECO:0000256" key="7">
    <source>
        <dbReference type="ARBA" id="ARBA00023157"/>
    </source>
</evidence>
<proteinExistence type="predicted"/>
<dbReference type="InterPro" id="IPR051713">
    <property type="entry name" value="T-cell_Activation_Regulation"/>
</dbReference>
<evidence type="ECO:0000256" key="2">
    <source>
        <dbReference type="ARBA" id="ARBA00022475"/>
    </source>
</evidence>
<feature type="chain" id="PRO_5025620594" description="Ig-like domain-containing protein" evidence="12">
    <location>
        <begin position="24"/>
        <end position="324"/>
    </location>
</feature>
<evidence type="ECO:0000259" key="13">
    <source>
        <dbReference type="PROSITE" id="PS50835"/>
    </source>
</evidence>
<dbReference type="AlphaFoldDB" id="A0A673CZG2"/>
<dbReference type="InParanoid" id="A0A673CZG2"/>
<dbReference type="InterPro" id="IPR036179">
    <property type="entry name" value="Ig-like_dom_sf"/>
</dbReference>
<keyword evidence="15" id="KW-1185">Reference proteome</keyword>
<evidence type="ECO:0000313" key="15">
    <source>
        <dbReference type="Proteomes" id="UP000472271"/>
    </source>
</evidence>
<dbReference type="InterPro" id="IPR013106">
    <property type="entry name" value="Ig_V-set"/>
</dbReference>
<evidence type="ECO:0000256" key="6">
    <source>
        <dbReference type="ARBA" id="ARBA00023136"/>
    </source>
</evidence>
<evidence type="ECO:0000256" key="9">
    <source>
        <dbReference type="ARBA" id="ARBA00023180"/>
    </source>
</evidence>
<dbReference type="Pfam" id="PF08205">
    <property type="entry name" value="C2-set_2"/>
    <property type="match status" value="1"/>
</dbReference>
<name>A0A673CZG2_9TELE</name>
<dbReference type="SMART" id="SM00409">
    <property type="entry name" value="IG"/>
    <property type="match status" value="2"/>
</dbReference>
<feature type="domain" description="Ig-like" evidence="13">
    <location>
        <begin position="152"/>
        <end position="232"/>
    </location>
</feature>
<reference evidence="14" key="3">
    <citation type="submission" date="2025-09" db="UniProtKB">
        <authorList>
            <consortium name="Ensembl"/>
        </authorList>
    </citation>
    <scope>IDENTIFICATION</scope>
</reference>
<keyword evidence="10" id="KW-0393">Immunoglobulin domain</keyword>
<evidence type="ECO:0000256" key="1">
    <source>
        <dbReference type="ARBA" id="ARBA00004251"/>
    </source>
</evidence>
<dbReference type="Ensembl" id="ENSSORT00005059740.1">
    <property type="protein sequence ID" value="ENSSORP00005058417.1"/>
    <property type="gene ID" value="ENSSORG00005025786.1"/>
</dbReference>
<keyword evidence="9" id="KW-0325">Glycoprotein</keyword>
<accession>A0A673CZG2</accession>
<keyword evidence="6 11" id="KW-0472">Membrane</keyword>
<dbReference type="InterPro" id="IPR003599">
    <property type="entry name" value="Ig_sub"/>
</dbReference>
<dbReference type="GO" id="GO:0042130">
    <property type="term" value="P:negative regulation of T cell proliferation"/>
    <property type="evidence" value="ECO:0007669"/>
    <property type="project" value="TreeGrafter"/>
</dbReference>
<dbReference type="PROSITE" id="PS50835">
    <property type="entry name" value="IG_LIKE"/>
    <property type="match status" value="2"/>
</dbReference>
<evidence type="ECO:0000313" key="14">
    <source>
        <dbReference type="Ensembl" id="ENSSORP00005058417.1"/>
    </source>
</evidence>
<organism evidence="14 15">
    <name type="scientific">Sphaeramia orbicularis</name>
    <name type="common">orbiculate cardinalfish</name>
    <dbReference type="NCBI Taxonomy" id="375764"/>
    <lineage>
        <taxon>Eukaryota</taxon>
        <taxon>Metazoa</taxon>
        <taxon>Chordata</taxon>
        <taxon>Craniata</taxon>
        <taxon>Vertebrata</taxon>
        <taxon>Euteleostomi</taxon>
        <taxon>Actinopterygii</taxon>
        <taxon>Neopterygii</taxon>
        <taxon>Teleostei</taxon>
        <taxon>Neoteleostei</taxon>
        <taxon>Acanthomorphata</taxon>
        <taxon>Gobiaria</taxon>
        <taxon>Kurtiformes</taxon>
        <taxon>Apogonoidei</taxon>
        <taxon>Apogonidae</taxon>
        <taxon>Apogoninae</taxon>
        <taxon>Sphaeramia</taxon>
    </lineage>
</organism>
<dbReference type="PANTHER" id="PTHR25466:SF14">
    <property type="entry name" value="BUTYROPHILIN SUBFAMILY 2 MEMBER A2-LIKE-RELATED"/>
    <property type="match status" value="1"/>
</dbReference>
<keyword evidence="8" id="KW-0675">Receptor</keyword>
<feature type="signal peptide" evidence="12">
    <location>
        <begin position="1"/>
        <end position="23"/>
    </location>
</feature>
<dbReference type="GO" id="GO:0009897">
    <property type="term" value="C:external side of plasma membrane"/>
    <property type="evidence" value="ECO:0007669"/>
    <property type="project" value="TreeGrafter"/>
</dbReference>
<keyword evidence="2" id="KW-1003">Cell membrane</keyword>
<evidence type="ECO:0000256" key="12">
    <source>
        <dbReference type="SAM" id="SignalP"/>
    </source>
</evidence>
<dbReference type="GO" id="GO:0031295">
    <property type="term" value="P:T cell costimulation"/>
    <property type="evidence" value="ECO:0007669"/>
    <property type="project" value="TreeGrafter"/>
</dbReference>
<keyword evidence="7" id="KW-1015">Disulfide bond</keyword>
<dbReference type="InterPro" id="IPR007110">
    <property type="entry name" value="Ig-like_dom"/>
</dbReference>
<evidence type="ECO:0000256" key="10">
    <source>
        <dbReference type="ARBA" id="ARBA00023319"/>
    </source>
</evidence>
<evidence type="ECO:0000256" key="5">
    <source>
        <dbReference type="ARBA" id="ARBA00022989"/>
    </source>
</evidence>
<evidence type="ECO:0000256" key="8">
    <source>
        <dbReference type="ARBA" id="ARBA00023170"/>
    </source>
</evidence>
<dbReference type="GO" id="GO:0007166">
    <property type="term" value="P:cell surface receptor signaling pathway"/>
    <property type="evidence" value="ECO:0007669"/>
    <property type="project" value="TreeGrafter"/>
</dbReference>
<dbReference type="InterPro" id="IPR013162">
    <property type="entry name" value="CD80_C2-set"/>
</dbReference>
<dbReference type="PANTHER" id="PTHR25466">
    <property type="entry name" value="T-LYMPHOCYTE ACTIVATION ANTIGEN"/>
    <property type="match status" value="1"/>
</dbReference>
<keyword evidence="4 12" id="KW-0732">Signal</keyword>